<name>A0A8C4ND72_EPTBU</name>
<dbReference type="GeneTree" id="ENSGT00940000156219"/>
<keyword evidence="9 13" id="KW-0333">Golgi apparatus</keyword>
<keyword evidence="11" id="KW-0472">Membrane</keyword>
<evidence type="ECO:0000256" key="3">
    <source>
        <dbReference type="ARBA" id="ARBA00008661"/>
    </source>
</evidence>
<evidence type="ECO:0000256" key="13">
    <source>
        <dbReference type="RuleBase" id="RU363063"/>
    </source>
</evidence>
<dbReference type="GO" id="GO:0006493">
    <property type="term" value="P:protein O-linked glycosylation"/>
    <property type="evidence" value="ECO:0007669"/>
    <property type="project" value="TreeGrafter"/>
</dbReference>
<keyword evidence="10" id="KW-0443">Lipid metabolism</keyword>
<protein>
    <recommendedName>
        <fullName evidence="13">Hexosyltransferase</fullName>
        <ecNumber evidence="13">2.4.1.-</ecNumber>
    </recommendedName>
</protein>
<keyword evidence="8" id="KW-1133">Transmembrane helix</keyword>
<evidence type="ECO:0000313" key="14">
    <source>
        <dbReference type="Ensembl" id="ENSEBUP00000001218.1"/>
    </source>
</evidence>
<keyword evidence="4 13" id="KW-0328">Glycosyltransferase</keyword>
<evidence type="ECO:0000256" key="12">
    <source>
        <dbReference type="ARBA" id="ARBA00023180"/>
    </source>
</evidence>
<evidence type="ECO:0000256" key="4">
    <source>
        <dbReference type="ARBA" id="ARBA00022676"/>
    </source>
</evidence>
<evidence type="ECO:0000256" key="7">
    <source>
        <dbReference type="ARBA" id="ARBA00022968"/>
    </source>
</evidence>
<dbReference type="Ensembl" id="ENSEBUT00000001539.1">
    <property type="protein sequence ID" value="ENSEBUP00000001218.1"/>
    <property type="gene ID" value="ENSEBUG00000001098.1"/>
</dbReference>
<proteinExistence type="inferred from homology"/>
<dbReference type="PANTHER" id="PTHR11214:SF314">
    <property type="entry name" value="HEXOSYLTRANSFERASE"/>
    <property type="match status" value="1"/>
</dbReference>
<dbReference type="PANTHER" id="PTHR11214">
    <property type="entry name" value="BETA-1,3-N-ACETYLGLUCOSAMINYLTRANSFERASE"/>
    <property type="match status" value="1"/>
</dbReference>
<keyword evidence="6" id="KW-0812">Transmembrane</keyword>
<evidence type="ECO:0000256" key="1">
    <source>
        <dbReference type="ARBA" id="ARBA00004323"/>
    </source>
</evidence>
<keyword evidence="5" id="KW-0808">Transferase</keyword>
<reference evidence="14" key="2">
    <citation type="submission" date="2025-09" db="UniProtKB">
        <authorList>
            <consortium name="Ensembl"/>
        </authorList>
    </citation>
    <scope>IDENTIFICATION</scope>
</reference>
<comment type="similarity">
    <text evidence="3 13">Belongs to the glycosyltransferase 31 family.</text>
</comment>
<organism evidence="14 15">
    <name type="scientific">Eptatretus burgeri</name>
    <name type="common">Inshore hagfish</name>
    <dbReference type="NCBI Taxonomy" id="7764"/>
    <lineage>
        <taxon>Eukaryota</taxon>
        <taxon>Metazoa</taxon>
        <taxon>Chordata</taxon>
        <taxon>Craniata</taxon>
        <taxon>Vertebrata</taxon>
        <taxon>Cyclostomata</taxon>
        <taxon>Myxini</taxon>
        <taxon>Myxiniformes</taxon>
        <taxon>Myxinidae</taxon>
        <taxon>Eptatretinae</taxon>
        <taxon>Eptatretus</taxon>
    </lineage>
</organism>
<dbReference type="Proteomes" id="UP000694388">
    <property type="component" value="Unplaced"/>
</dbReference>
<evidence type="ECO:0000313" key="15">
    <source>
        <dbReference type="Proteomes" id="UP000694388"/>
    </source>
</evidence>
<evidence type="ECO:0000256" key="2">
    <source>
        <dbReference type="ARBA" id="ARBA00004922"/>
    </source>
</evidence>
<dbReference type="GO" id="GO:0008499">
    <property type="term" value="F:N-acetyl-beta-D-glucosaminide beta-(1,3)-galactosyltransferase activity"/>
    <property type="evidence" value="ECO:0007669"/>
    <property type="project" value="TreeGrafter"/>
</dbReference>
<evidence type="ECO:0000256" key="6">
    <source>
        <dbReference type="ARBA" id="ARBA00022692"/>
    </source>
</evidence>
<evidence type="ECO:0000256" key="8">
    <source>
        <dbReference type="ARBA" id="ARBA00022989"/>
    </source>
</evidence>
<dbReference type="GO" id="GO:0000139">
    <property type="term" value="C:Golgi membrane"/>
    <property type="evidence" value="ECO:0007669"/>
    <property type="project" value="UniProtKB-SubCell"/>
</dbReference>
<dbReference type="EC" id="2.4.1.-" evidence="13"/>
<sequence>MLSFAVSSFLASPPSSNIKKLSLPLPPKEEGGYCSGQPPFLLVLVSSAPGEYEARAAIRSTWGHPILRRDTSITTLFLLGMSLLPNVAAVVLEESYEYHDILQEDFVDTYRNLTLKTIMGLKWAANFCPGARYVMKTDGDVFVHMENLVSGALETEGSASTFFYTGQVINGQPIRDPHSKWYMPRSVYPRPRYPPFCSGTGYVLSGELASAVYRSSLRTAMLPLEDVFVGVCAHKLGVLPTHNGGFNRRRLAGRTCDFHSVLTLHQVSPTTMQRLWKDINSNGTIKSVAWQP</sequence>
<accession>A0A8C4ND72</accession>
<evidence type="ECO:0000256" key="9">
    <source>
        <dbReference type="ARBA" id="ARBA00023034"/>
    </source>
</evidence>
<keyword evidence="12" id="KW-0325">Glycoprotein</keyword>
<dbReference type="FunFam" id="3.90.550.50:FF:000001">
    <property type="entry name" value="Hexosyltransferase"/>
    <property type="match status" value="1"/>
</dbReference>
<keyword evidence="15" id="KW-1185">Reference proteome</keyword>
<dbReference type="AlphaFoldDB" id="A0A8C4ND72"/>
<evidence type="ECO:0000256" key="10">
    <source>
        <dbReference type="ARBA" id="ARBA00023098"/>
    </source>
</evidence>
<dbReference type="Pfam" id="PF01762">
    <property type="entry name" value="Galactosyl_T"/>
    <property type="match status" value="1"/>
</dbReference>
<dbReference type="InterPro" id="IPR002659">
    <property type="entry name" value="Glyco_trans_31"/>
</dbReference>
<evidence type="ECO:0000256" key="11">
    <source>
        <dbReference type="ARBA" id="ARBA00023136"/>
    </source>
</evidence>
<evidence type="ECO:0000256" key="5">
    <source>
        <dbReference type="ARBA" id="ARBA00022679"/>
    </source>
</evidence>
<comment type="pathway">
    <text evidence="2">Protein modification; protein glycosylation.</text>
</comment>
<reference evidence="14" key="1">
    <citation type="submission" date="2025-08" db="UniProtKB">
        <authorList>
            <consortium name="Ensembl"/>
        </authorList>
    </citation>
    <scope>IDENTIFICATION</scope>
</reference>
<dbReference type="GO" id="GO:0006629">
    <property type="term" value="P:lipid metabolic process"/>
    <property type="evidence" value="ECO:0007669"/>
    <property type="project" value="UniProtKB-KW"/>
</dbReference>
<keyword evidence="7" id="KW-0735">Signal-anchor</keyword>
<dbReference type="Gene3D" id="3.90.550.50">
    <property type="match status" value="1"/>
</dbReference>
<dbReference type="OMA" id="YHIDDTW"/>
<comment type="subcellular location">
    <subcellularLocation>
        <location evidence="1 13">Golgi apparatus membrane</location>
        <topology evidence="1 13">Single-pass type II membrane protein</topology>
    </subcellularLocation>
</comment>